<comment type="caution">
    <text evidence="3">The sequence shown here is derived from an EMBL/GenBank/DDBJ whole genome shotgun (WGS) entry which is preliminary data.</text>
</comment>
<dbReference type="InterPro" id="IPR002104">
    <property type="entry name" value="Integrase_catalytic"/>
</dbReference>
<evidence type="ECO:0000313" key="4">
    <source>
        <dbReference type="Proteomes" id="UP000069001"/>
    </source>
</evidence>
<protein>
    <recommendedName>
        <fullName evidence="2">Tyr recombinase domain-containing protein</fullName>
    </recommendedName>
</protein>
<dbReference type="SUPFAM" id="SSF56349">
    <property type="entry name" value="DNA breaking-rejoining enzymes"/>
    <property type="match status" value="1"/>
</dbReference>
<dbReference type="InterPro" id="IPR013762">
    <property type="entry name" value="Integrase-like_cat_sf"/>
</dbReference>
<organism evidence="3 4">
    <name type="scientific">Burkholderia cepacia</name>
    <name type="common">Pseudomonas cepacia</name>
    <dbReference type="NCBI Taxonomy" id="292"/>
    <lineage>
        <taxon>Bacteria</taxon>
        <taxon>Pseudomonadati</taxon>
        <taxon>Pseudomonadota</taxon>
        <taxon>Betaproteobacteria</taxon>
        <taxon>Burkholderiales</taxon>
        <taxon>Burkholderiaceae</taxon>
        <taxon>Burkholderia</taxon>
        <taxon>Burkholderia cepacia complex</taxon>
    </lineage>
</organism>
<dbReference type="GO" id="GO:0006310">
    <property type="term" value="P:DNA recombination"/>
    <property type="evidence" value="ECO:0007669"/>
    <property type="project" value="UniProtKB-KW"/>
</dbReference>
<name>A0A124SKU0_BURCE</name>
<dbReference type="AlphaFoldDB" id="A0A124SKU0"/>
<accession>A0A124SKU0</accession>
<dbReference type="Proteomes" id="UP000069001">
    <property type="component" value="Unassembled WGS sequence"/>
</dbReference>
<dbReference type="InterPro" id="IPR011010">
    <property type="entry name" value="DNA_brk_join_enz"/>
</dbReference>
<gene>
    <name evidence="3" type="ORF">WS90_03745</name>
</gene>
<feature type="domain" description="Tyr recombinase" evidence="2">
    <location>
        <begin position="43"/>
        <end position="80"/>
    </location>
</feature>
<dbReference type="Pfam" id="PF00589">
    <property type="entry name" value="Phage_integrase"/>
    <property type="match status" value="1"/>
</dbReference>
<keyword evidence="1" id="KW-0233">DNA recombination</keyword>
<evidence type="ECO:0000313" key="3">
    <source>
        <dbReference type="EMBL" id="KVK72543.1"/>
    </source>
</evidence>
<dbReference type="GO" id="GO:0015074">
    <property type="term" value="P:DNA integration"/>
    <property type="evidence" value="ECO:0007669"/>
    <property type="project" value="InterPro"/>
</dbReference>
<sequence>MPSAREGPPSLSFPFLILATSATHEVGGVHSIASPTKSRIGPIRHATATHLLQSGVDISVIALWLSHESIDTTHIYMESNLTHKEEALGLLQPAGQRTPRFHATDKVMAFLDTL</sequence>
<dbReference type="Gene3D" id="1.10.443.10">
    <property type="entry name" value="Intergrase catalytic core"/>
    <property type="match status" value="1"/>
</dbReference>
<dbReference type="GO" id="GO:0003677">
    <property type="term" value="F:DNA binding"/>
    <property type="evidence" value="ECO:0007669"/>
    <property type="project" value="InterPro"/>
</dbReference>
<dbReference type="EMBL" id="LOYH01000106">
    <property type="protein sequence ID" value="KVK72543.1"/>
    <property type="molecule type" value="Genomic_DNA"/>
</dbReference>
<reference evidence="3 4" key="1">
    <citation type="submission" date="2015-11" db="EMBL/GenBank/DDBJ databases">
        <title>Expanding the genomic diversity of Burkholderia species for the development of highly accurate diagnostics.</title>
        <authorList>
            <person name="Sahl J."/>
            <person name="Keim P."/>
            <person name="Wagner D."/>
        </authorList>
    </citation>
    <scope>NUCLEOTIDE SEQUENCE [LARGE SCALE GENOMIC DNA]</scope>
    <source>
        <strain evidence="3 4">MSMB1302</strain>
    </source>
</reference>
<evidence type="ECO:0000256" key="1">
    <source>
        <dbReference type="ARBA" id="ARBA00023172"/>
    </source>
</evidence>
<proteinExistence type="predicted"/>
<evidence type="ECO:0000259" key="2">
    <source>
        <dbReference type="Pfam" id="PF00589"/>
    </source>
</evidence>